<dbReference type="InterPro" id="IPR027417">
    <property type="entry name" value="P-loop_NTPase"/>
</dbReference>
<dbReference type="SUPFAM" id="SSF52540">
    <property type="entry name" value="P-loop containing nucleoside triphosphate hydrolases"/>
    <property type="match status" value="1"/>
</dbReference>
<feature type="domain" description="ABC transporter" evidence="1">
    <location>
        <begin position="18"/>
        <end position="141"/>
    </location>
</feature>
<proteinExistence type="predicted"/>
<gene>
    <name evidence="2" type="ORF">BXT84_15995</name>
</gene>
<dbReference type="Pfam" id="PF00005">
    <property type="entry name" value="ABC_tran"/>
    <property type="match status" value="1"/>
</dbReference>
<name>A0ABM6RUX5_9FIRM</name>
<evidence type="ECO:0000313" key="2">
    <source>
        <dbReference type="EMBL" id="AUW95272.1"/>
    </source>
</evidence>
<reference evidence="2 3" key="1">
    <citation type="journal article" date="2019" name="Sci. Rep.">
        <title>Sulfobacillus thermotolerans: new insights into resistance and metabolic capacities of acidophilic chemolithotrophs.</title>
        <authorList>
            <person name="Panyushkina A.E."/>
            <person name="Babenko V.V."/>
            <person name="Nikitina A.S."/>
            <person name="Selezneva O.V."/>
            <person name="Tsaplina I.A."/>
            <person name="Letarova M.A."/>
            <person name="Kostryukova E.S."/>
            <person name="Letarov A.V."/>
        </authorList>
    </citation>
    <scope>NUCLEOTIDE SEQUENCE [LARGE SCALE GENOMIC DNA]</scope>
    <source>
        <strain evidence="2 3">Kr1</strain>
    </source>
</reference>
<evidence type="ECO:0000259" key="1">
    <source>
        <dbReference type="Pfam" id="PF00005"/>
    </source>
</evidence>
<dbReference type="InterPro" id="IPR003439">
    <property type="entry name" value="ABC_transporter-like_ATP-bd"/>
</dbReference>
<organism evidence="2 3">
    <name type="scientific">Sulfobacillus thermotolerans</name>
    <dbReference type="NCBI Taxonomy" id="338644"/>
    <lineage>
        <taxon>Bacteria</taxon>
        <taxon>Bacillati</taxon>
        <taxon>Bacillota</taxon>
        <taxon>Clostridia</taxon>
        <taxon>Eubacteriales</taxon>
        <taxon>Clostridiales Family XVII. Incertae Sedis</taxon>
        <taxon>Sulfobacillus</taxon>
    </lineage>
</organism>
<sequence length="176" mass="19795">MEITLINAQGEGITRCISCDLRAGTTWLSGSHPQGLATLLAWWSLSRIPVHGTLQVNGQTWQTLTPYAQTHYKRRIGFKPRLDTLPAKLRVDRTLTYWAALWELDNPWTAAHNAIAAWELESVATQHLGTLSFGEQQRLLLQAPCGTRTFLSCYHHYWESERGSVPLNARKTASAP</sequence>
<accession>A0ABM6RUX5</accession>
<dbReference type="Gene3D" id="3.40.50.300">
    <property type="entry name" value="P-loop containing nucleotide triphosphate hydrolases"/>
    <property type="match status" value="1"/>
</dbReference>
<keyword evidence="3" id="KW-1185">Reference proteome</keyword>
<dbReference type="Proteomes" id="UP000325292">
    <property type="component" value="Chromosome"/>
</dbReference>
<protein>
    <recommendedName>
        <fullName evidence="1">ABC transporter domain-containing protein</fullName>
    </recommendedName>
</protein>
<dbReference type="EMBL" id="CP019454">
    <property type="protein sequence ID" value="AUW95272.1"/>
    <property type="molecule type" value="Genomic_DNA"/>
</dbReference>
<evidence type="ECO:0000313" key="3">
    <source>
        <dbReference type="Proteomes" id="UP000325292"/>
    </source>
</evidence>